<evidence type="ECO:0000256" key="1">
    <source>
        <dbReference type="SAM" id="Phobius"/>
    </source>
</evidence>
<dbReference type="Gene3D" id="3.30.450.20">
    <property type="entry name" value="PAS domain"/>
    <property type="match status" value="1"/>
</dbReference>
<keyword evidence="1" id="KW-0472">Membrane</keyword>
<gene>
    <name evidence="2" type="ORF">A3A96_00520</name>
</gene>
<name>A0A1G2TZ59_9BACT</name>
<dbReference type="EMBL" id="MHWB01000009">
    <property type="protein sequence ID" value="OHB01910.1"/>
    <property type="molecule type" value="Genomic_DNA"/>
</dbReference>
<feature type="transmembrane region" description="Helical" evidence="1">
    <location>
        <begin position="314"/>
        <end position="332"/>
    </location>
</feature>
<dbReference type="STRING" id="1802758.A3A96_00520"/>
<reference evidence="2 3" key="1">
    <citation type="journal article" date="2016" name="Nat. Commun.">
        <title>Thousands of microbial genomes shed light on interconnected biogeochemical processes in an aquifer system.</title>
        <authorList>
            <person name="Anantharaman K."/>
            <person name="Brown C.T."/>
            <person name="Hug L.A."/>
            <person name="Sharon I."/>
            <person name="Castelle C.J."/>
            <person name="Probst A.J."/>
            <person name="Thomas B.C."/>
            <person name="Singh A."/>
            <person name="Wilkins M.J."/>
            <person name="Karaoz U."/>
            <person name="Brodie E.L."/>
            <person name="Williams K.H."/>
            <person name="Hubbard S.S."/>
            <person name="Banfield J.F."/>
        </authorList>
    </citation>
    <scope>NUCLEOTIDE SEQUENCE [LARGE SCALE GENOMIC DNA]</scope>
</reference>
<accession>A0A1G2TZ59</accession>
<comment type="caution">
    <text evidence="2">The sequence shown here is derived from an EMBL/GenBank/DDBJ whole genome shotgun (WGS) entry which is preliminary data.</text>
</comment>
<sequence length="677" mass="75633">MWKLILESPFLHRREIIVITTSLLVFTIVLLFSNQLITFWSNFVIGEQMSQVEEGIQKELKNTAEERGQIIASETLVGALKRNSPLELLAIAQTEAKKRNLHFVVITDKDGFVLARSHLPTQTGDNFFLTSAYGRIIAEDETKAVTAVERGPRVYLIFVSSSQIFDKGVAIGGLTIGHSLNDSYATSFQQKYLNTGEQIVFYTPSEGIFGDSFNNKEKTGLISTYFSLGPDLTTPNLAGLSKEIKINGNYYAIRHIVFPGIEKSPGGAFVFFPVNHKLYSLFWASSITLSLFIFYFITLFLLKFLGHHKNRLPILLFIGLVLFITTYFIGFIKLDHGATELKKLPYLIYNSTMKFEPESDVISQSSEKTIAINVYTGGEAINAVSVRVKYDPETVSILDILTINSFCDPSLFLEKDIDEENGEIKITCGISNPGFFDTVGTVAEILLQPLDLKPISLEFTAGSQVLANDGLGTDVLRTVTNGYYQVVRQKFAESNIQNPIPIFSPSHPNSNRWYKNKNIRLLWPKLGGSTYYYSLSRGPKTEVGDKTLKTTSNELNTSVDDGVYYFNLQAKDATNKSGPVSNFKIMVDTTPPLAPKIKASNEIIKEGDTVRFDFTSEDVLSGLQSGFYVKMNKGIFLPVKPPFYVPFLESGEYPIVVRVFDKANNFSDNSIVIQVED</sequence>
<dbReference type="AlphaFoldDB" id="A0A1G2TZ59"/>
<evidence type="ECO:0008006" key="4">
    <source>
        <dbReference type="Google" id="ProtNLM"/>
    </source>
</evidence>
<keyword evidence="1" id="KW-1133">Transmembrane helix</keyword>
<organism evidence="2 3">
    <name type="scientific">Candidatus Zambryskibacteria bacterium RIFCSPLOWO2_01_FULL_39_39</name>
    <dbReference type="NCBI Taxonomy" id="1802758"/>
    <lineage>
        <taxon>Bacteria</taxon>
        <taxon>Candidatus Zambryskiibacteriota</taxon>
    </lineage>
</organism>
<evidence type="ECO:0000313" key="2">
    <source>
        <dbReference type="EMBL" id="OHB01910.1"/>
    </source>
</evidence>
<feature type="transmembrane region" description="Helical" evidence="1">
    <location>
        <begin position="281"/>
        <end position="302"/>
    </location>
</feature>
<dbReference type="InterPro" id="IPR029151">
    <property type="entry name" value="Sensor-like_sf"/>
</dbReference>
<feature type="transmembrane region" description="Helical" evidence="1">
    <location>
        <begin position="16"/>
        <end position="40"/>
    </location>
</feature>
<dbReference type="SUPFAM" id="SSF103190">
    <property type="entry name" value="Sensory domain-like"/>
    <property type="match status" value="1"/>
</dbReference>
<proteinExistence type="predicted"/>
<protein>
    <recommendedName>
        <fullName evidence="4">Double Cache domain-containing protein</fullName>
    </recommendedName>
</protein>
<keyword evidence="1" id="KW-0812">Transmembrane</keyword>
<dbReference type="Proteomes" id="UP000177707">
    <property type="component" value="Unassembled WGS sequence"/>
</dbReference>
<evidence type="ECO:0000313" key="3">
    <source>
        <dbReference type="Proteomes" id="UP000177707"/>
    </source>
</evidence>